<reference evidence="1" key="1">
    <citation type="submission" date="2019-10" db="EMBL/GenBank/DDBJ databases">
        <title>Conservation and host-specific expression of non-tandemly repeated heterogenous ribosome RNA gene in arbuscular mycorrhizal fungi.</title>
        <authorList>
            <person name="Maeda T."/>
            <person name="Kobayashi Y."/>
            <person name="Nakagawa T."/>
            <person name="Ezawa T."/>
            <person name="Yamaguchi K."/>
            <person name="Bino T."/>
            <person name="Nishimoto Y."/>
            <person name="Shigenobu S."/>
            <person name="Kawaguchi M."/>
        </authorList>
    </citation>
    <scope>NUCLEOTIDE SEQUENCE</scope>
    <source>
        <strain evidence="1">HR1</strain>
    </source>
</reference>
<protein>
    <submittedName>
        <fullName evidence="1">Uncharacterized protein</fullName>
    </submittedName>
</protein>
<dbReference type="Gene3D" id="2.130.10.30">
    <property type="entry name" value="Regulator of chromosome condensation 1/beta-lactamase-inhibitor protein II"/>
    <property type="match status" value="1"/>
</dbReference>
<evidence type="ECO:0000313" key="2">
    <source>
        <dbReference type="Proteomes" id="UP000615446"/>
    </source>
</evidence>
<gene>
    <name evidence="1" type="ORF">RCL2_002111300</name>
</gene>
<accession>A0A8H3M0B7</accession>
<dbReference type="EMBL" id="BLAL01000236">
    <property type="protein sequence ID" value="GES94378.1"/>
    <property type="molecule type" value="Genomic_DNA"/>
</dbReference>
<evidence type="ECO:0000313" key="1">
    <source>
        <dbReference type="EMBL" id="GES94378.1"/>
    </source>
</evidence>
<dbReference type="SUPFAM" id="SSF50985">
    <property type="entry name" value="RCC1/BLIP-II"/>
    <property type="match status" value="1"/>
</dbReference>
<name>A0A8H3M0B7_9GLOM</name>
<proteinExistence type="predicted"/>
<sequence>MGINDHGTLGHFTEILKSTEAKNLFESGNYNIIEEGIPAYAEGLDDVNIVKVGKDGVIGFSYDNRIEQPIFTRYSIFENLKIVDTAAGVDHALALTTEGELYV</sequence>
<dbReference type="OrthoDB" id="61110at2759"/>
<dbReference type="Pfam" id="PF13540">
    <property type="entry name" value="RCC1_2"/>
    <property type="match status" value="1"/>
</dbReference>
<dbReference type="Proteomes" id="UP000615446">
    <property type="component" value="Unassembled WGS sequence"/>
</dbReference>
<dbReference type="AlphaFoldDB" id="A0A8H3M0B7"/>
<organism evidence="1 2">
    <name type="scientific">Rhizophagus clarus</name>
    <dbReference type="NCBI Taxonomy" id="94130"/>
    <lineage>
        <taxon>Eukaryota</taxon>
        <taxon>Fungi</taxon>
        <taxon>Fungi incertae sedis</taxon>
        <taxon>Mucoromycota</taxon>
        <taxon>Glomeromycotina</taxon>
        <taxon>Glomeromycetes</taxon>
        <taxon>Glomerales</taxon>
        <taxon>Glomeraceae</taxon>
        <taxon>Rhizophagus</taxon>
    </lineage>
</organism>
<dbReference type="InterPro" id="IPR009091">
    <property type="entry name" value="RCC1/BLIP-II"/>
</dbReference>
<comment type="caution">
    <text evidence="1">The sequence shown here is derived from an EMBL/GenBank/DDBJ whole genome shotgun (WGS) entry which is preliminary data.</text>
</comment>